<feature type="active site" evidence="10">
    <location>
        <position position="436"/>
    </location>
</feature>
<feature type="active site" evidence="10">
    <location>
        <position position="459"/>
    </location>
</feature>
<dbReference type="PANTHER" id="PTHR10363:SF2">
    <property type="entry name" value="BLEOMYCIN HYDROLASE"/>
    <property type="match status" value="1"/>
</dbReference>
<keyword evidence="9" id="KW-0496">Mitochondrion</keyword>
<accession>A0A1Y2EUQ5</accession>
<evidence type="ECO:0000256" key="11">
    <source>
        <dbReference type="SAM" id="MobiDB-lite"/>
    </source>
</evidence>
<comment type="subcellular location">
    <subcellularLocation>
        <location evidence="9">Mitochondrion</location>
    </subcellularLocation>
    <subcellularLocation>
        <location evidence="9">Cytoplasm</location>
    </subcellularLocation>
</comment>
<evidence type="ECO:0000256" key="5">
    <source>
        <dbReference type="ARBA" id="ARBA00022801"/>
    </source>
</evidence>
<sequence length="515" mass="57820">MRVYTLPSAHASYSDSDSDSASSGSISPPPSPVNGIQTFHHRSPIPQPFTRAQLAAQPPKGAITLDQIAEWEEERRKDPVARLAQTLLSGTSMGIVLVGREAEREDQMIFNHKVEMKGLPVADQKASGRCWLFAACNVLRVFIARKHKVDDFQLSQSYLHFWDHYSKAEYFLQQMLDLIEEPLQSRTMQKLMKDSVQDGGDYDLACSLIQRFGIVPRSVYPESFNSSNSAQIDTFLTSKLREFTLELRVEYGKAIIRGVGKRKALEAARQVVPGMMREIYRCIAVTLGTPPNPATVFHWSFNTTTKSTTTLTRTPLSLLALDVTPYYNLSQTLALMHDPREDRAMHAVFEVDKGRGMTGGRRIRYLNVELEEMKKVAVALIKAGIPIWFACDVDKASNASEGIMDLKLYNYADAFGTALDLTKAHRLATGDGEPTHAMVLTAVHVDPDTGKTVRWQVENSWGPDACNKGFWCMTDEWFDEHVYQIGAPRPFIPAQLLDIYDHSQAEMIPVWDPMA</sequence>
<keyword evidence="9" id="KW-0963">Cytoplasm</keyword>
<feature type="compositionally biased region" description="Low complexity" evidence="11">
    <location>
        <begin position="7"/>
        <end position="26"/>
    </location>
</feature>
<dbReference type="EMBL" id="MCGR01000038">
    <property type="protein sequence ID" value="ORY75300.1"/>
    <property type="molecule type" value="Genomic_DNA"/>
</dbReference>
<dbReference type="PANTHER" id="PTHR10363">
    <property type="entry name" value="BLEOMYCIN HYDROLASE"/>
    <property type="match status" value="1"/>
</dbReference>
<proteinExistence type="inferred from homology"/>
<dbReference type="InParanoid" id="A0A1Y2EUQ5"/>
<name>A0A1Y2EUQ5_9BASI</name>
<dbReference type="SUPFAM" id="SSF54001">
    <property type="entry name" value="Cysteine proteinases"/>
    <property type="match status" value="1"/>
</dbReference>
<dbReference type="Proteomes" id="UP000193467">
    <property type="component" value="Unassembled WGS sequence"/>
</dbReference>
<dbReference type="OrthoDB" id="2666448at2759"/>
<evidence type="ECO:0000256" key="7">
    <source>
        <dbReference type="ARBA" id="ARBA00025347"/>
    </source>
</evidence>
<evidence type="ECO:0000256" key="10">
    <source>
        <dbReference type="PIRSR" id="PIRSR005700-1"/>
    </source>
</evidence>
<reference evidence="12 13" key="1">
    <citation type="submission" date="2016-07" db="EMBL/GenBank/DDBJ databases">
        <title>Pervasive Adenine N6-methylation of Active Genes in Fungi.</title>
        <authorList>
            <consortium name="DOE Joint Genome Institute"/>
            <person name="Mondo S.J."/>
            <person name="Dannebaum R.O."/>
            <person name="Kuo R.C."/>
            <person name="Labutti K."/>
            <person name="Haridas S."/>
            <person name="Kuo A."/>
            <person name="Salamov A."/>
            <person name="Ahrendt S.R."/>
            <person name="Lipzen A."/>
            <person name="Sullivan W."/>
            <person name="Andreopoulos W.B."/>
            <person name="Clum A."/>
            <person name="Lindquist E."/>
            <person name="Daum C."/>
            <person name="Ramamoorthy G.K."/>
            <person name="Gryganskyi A."/>
            <person name="Culley D."/>
            <person name="Magnuson J.K."/>
            <person name="James T.Y."/>
            <person name="O'Malley M.A."/>
            <person name="Stajich J.E."/>
            <person name="Spatafora J.W."/>
            <person name="Visel A."/>
            <person name="Grigoriev I.V."/>
        </authorList>
    </citation>
    <scope>NUCLEOTIDE SEQUENCE [LARGE SCALE GENOMIC DNA]</scope>
    <source>
        <strain evidence="12 13">62-1032</strain>
    </source>
</reference>
<comment type="similarity">
    <text evidence="9">Belongs to the peptidase C1 family.</text>
</comment>
<dbReference type="PROSITE" id="PS00139">
    <property type="entry name" value="THIOL_PROTEASE_CYS"/>
    <property type="match status" value="1"/>
</dbReference>
<evidence type="ECO:0000256" key="2">
    <source>
        <dbReference type="ARBA" id="ARBA00012465"/>
    </source>
</evidence>
<keyword evidence="6 9" id="KW-0788">Thiol protease</keyword>
<dbReference type="InterPro" id="IPR038765">
    <property type="entry name" value="Papain-like_cys_pep_sf"/>
</dbReference>
<dbReference type="EC" id="3.4.22.40" evidence="2 9"/>
<dbReference type="GO" id="GO:0043418">
    <property type="term" value="P:homocysteine catabolic process"/>
    <property type="evidence" value="ECO:0007669"/>
    <property type="project" value="TreeGrafter"/>
</dbReference>
<keyword evidence="5 9" id="KW-0378">Hydrolase</keyword>
<comment type="subunit">
    <text evidence="8">Homohexamer. Binds to nucleic acids. Binds single-stranded DNA and RNA with higher affinity than double-stranded DNA.</text>
</comment>
<protein>
    <recommendedName>
        <fullName evidence="3 9">Cysteine proteinase 1, mitochondrial</fullName>
        <ecNumber evidence="2 9">3.4.22.40</ecNumber>
    </recommendedName>
</protein>
<dbReference type="Pfam" id="PF03051">
    <property type="entry name" value="Peptidase_C1_2"/>
    <property type="match status" value="1"/>
</dbReference>
<evidence type="ECO:0000256" key="9">
    <source>
        <dbReference type="PIRNR" id="PIRNR005700"/>
    </source>
</evidence>
<evidence type="ECO:0000256" key="8">
    <source>
        <dbReference type="ARBA" id="ARBA00026080"/>
    </source>
</evidence>
<dbReference type="Gene3D" id="3.90.70.10">
    <property type="entry name" value="Cysteine proteinases"/>
    <property type="match status" value="1"/>
</dbReference>
<evidence type="ECO:0000313" key="12">
    <source>
        <dbReference type="EMBL" id="ORY75300.1"/>
    </source>
</evidence>
<feature type="region of interest" description="Disordered" evidence="11">
    <location>
        <begin position="1"/>
        <end position="44"/>
    </location>
</feature>
<comment type="caution">
    <text evidence="12">The sequence shown here is derived from an EMBL/GenBank/DDBJ whole genome shotgun (WGS) entry which is preliminary data.</text>
</comment>
<dbReference type="AlphaFoldDB" id="A0A1Y2EUQ5"/>
<dbReference type="GO" id="GO:0005739">
    <property type="term" value="C:mitochondrion"/>
    <property type="evidence" value="ECO:0007669"/>
    <property type="project" value="UniProtKB-SubCell"/>
</dbReference>
<dbReference type="GO" id="GO:0004197">
    <property type="term" value="F:cysteine-type endopeptidase activity"/>
    <property type="evidence" value="ECO:0007669"/>
    <property type="project" value="UniProtKB-EC"/>
</dbReference>
<dbReference type="InterPro" id="IPR000169">
    <property type="entry name" value="Pept_cys_AS"/>
</dbReference>
<dbReference type="GO" id="GO:0070005">
    <property type="term" value="F:cysteine-type aminopeptidase activity"/>
    <property type="evidence" value="ECO:0007669"/>
    <property type="project" value="InterPro"/>
</dbReference>
<dbReference type="GO" id="GO:0009636">
    <property type="term" value="P:response to toxic substance"/>
    <property type="evidence" value="ECO:0007669"/>
    <property type="project" value="TreeGrafter"/>
</dbReference>
<feature type="active site" evidence="10">
    <location>
        <position position="130"/>
    </location>
</feature>
<evidence type="ECO:0000256" key="4">
    <source>
        <dbReference type="ARBA" id="ARBA00022670"/>
    </source>
</evidence>
<evidence type="ECO:0000256" key="6">
    <source>
        <dbReference type="ARBA" id="ARBA00022807"/>
    </source>
</evidence>
<dbReference type="PIRSF" id="PIRSF005700">
    <property type="entry name" value="PepC"/>
    <property type="match status" value="1"/>
</dbReference>
<keyword evidence="4 9" id="KW-0645">Protease</keyword>
<organism evidence="12 13">
    <name type="scientific">Leucosporidium creatinivorum</name>
    <dbReference type="NCBI Taxonomy" id="106004"/>
    <lineage>
        <taxon>Eukaryota</taxon>
        <taxon>Fungi</taxon>
        <taxon>Dikarya</taxon>
        <taxon>Basidiomycota</taxon>
        <taxon>Pucciniomycotina</taxon>
        <taxon>Microbotryomycetes</taxon>
        <taxon>Leucosporidiales</taxon>
        <taxon>Leucosporidium</taxon>
    </lineage>
</organism>
<evidence type="ECO:0000313" key="13">
    <source>
        <dbReference type="Proteomes" id="UP000193467"/>
    </source>
</evidence>
<evidence type="ECO:0000256" key="1">
    <source>
        <dbReference type="ARBA" id="ARBA00000423"/>
    </source>
</evidence>
<comment type="function">
    <text evidence="7">The normal physiological role of the enzyme is unknown, but it is not essential for the viability of yeast cells. Has aminopeptidase activity, shortening substrate peptides sequentially by 1 amino acid. Has bleomycin hydrolase activity, which can protect the cell from the toxic effects of bleomycin. Has homocysteine-thiolactonase activity, protecting the cell against homocysteine toxicity. Acts as a repressor in the GAL4 regulatory system, but this does not require either the peptidase or nucleic acid-binding activities.</text>
</comment>
<comment type="catalytic activity">
    <reaction evidence="1 9">
        <text>Inactivates bleomycin B2 (a cytotoxic glycometallopeptide) by hydrolysis of a carboxyamide bond of beta-aminoalanine, but also shows general aminopeptidase activity. The specificity varies somewhat with source, but amino acid arylamides of Met, Leu and Ala are preferred.</text>
        <dbReference type="EC" id="3.4.22.40"/>
    </reaction>
</comment>
<gene>
    <name evidence="12" type="ORF">BCR35DRAFT_292929</name>
</gene>
<dbReference type="GO" id="GO:0006508">
    <property type="term" value="P:proteolysis"/>
    <property type="evidence" value="ECO:0007669"/>
    <property type="project" value="UniProtKB-KW"/>
</dbReference>
<keyword evidence="13" id="KW-1185">Reference proteome</keyword>
<dbReference type="InterPro" id="IPR004134">
    <property type="entry name" value="Peptidase_C1B"/>
</dbReference>
<comment type="function">
    <text evidence="9">Has aminopeptidase activity, shortening substrate peptides sequentially by 1 amino acid. Has bleomycin hydrolase activity, which can protect the cell from the toxic effects of bleomycin. Has homocysteine-thiolactonase activity, protecting the cell against homocysteine toxicity.</text>
</comment>
<evidence type="ECO:0000256" key="3">
    <source>
        <dbReference type="ARBA" id="ARBA00016900"/>
    </source>
</evidence>